<dbReference type="GO" id="GO:0035251">
    <property type="term" value="F:UDP-glucosyltransferase activity"/>
    <property type="evidence" value="ECO:0007669"/>
    <property type="project" value="InterPro"/>
</dbReference>
<proteinExistence type="inferred from homology"/>
<evidence type="ECO:0000313" key="6">
    <source>
        <dbReference type="EMBL" id="KDO56855.1"/>
    </source>
</evidence>
<dbReference type="InterPro" id="IPR035595">
    <property type="entry name" value="UDP_glycos_trans_CS"/>
</dbReference>
<comment type="similarity">
    <text evidence="1 4">Belongs to the UDP-glycosyltransferase family.</text>
</comment>
<dbReference type="AlphaFoldDB" id="A0A067ESJ2"/>
<evidence type="ECO:0000256" key="3">
    <source>
        <dbReference type="ARBA" id="ARBA00022679"/>
    </source>
</evidence>
<gene>
    <name evidence="6" type="ORF">CISIN_1g036436mg</name>
</gene>
<dbReference type="SMR" id="A0A067ESJ2"/>
<evidence type="ECO:0000256" key="1">
    <source>
        <dbReference type="ARBA" id="ARBA00009995"/>
    </source>
</evidence>
<dbReference type="Gene3D" id="3.40.50.2000">
    <property type="entry name" value="Glycogen Phosphorylase B"/>
    <property type="match status" value="2"/>
</dbReference>
<protein>
    <recommendedName>
        <fullName evidence="5">Glycosyltransferase</fullName>
        <ecNumber evidence="5">2.4.1.-</ecNumber>
    </recommendedName>
</protein>
<dbReference type="SUPFAM" id="SSF53756">
    <property type="entry name" value="UDP-Glycosyltransferase/glycogen phosphorylase"/>
    <property type="match status" value="1"/>
</dbReference>
<dbReference type="Pfam" id="PF00201">
    <property type="entry name" value="UDPGT"/>
    <property type="match status" value="1"/>
</dbReference>
<evidence type="ECO:0000313" key="7">
    <source>
        <dbReference type="Proteomes" id="UP000027120"/>
    </source>
</evidence>
<evidence type="ECO:0000256" key="2">
    <source>
        <dbReference type="ARBA" id="ARBA00022676"/>
    </source>
</evidence>
<dbReference type="CDD" id="cd03784">
    <property type="entry name" value="GT1_Gtf-like"/>
    <property type="match status" value="1"/>
</dbReference>
<name>A0A067ESJ2_CITSI</name>
<reference evidence="6 7" key="1">
    <citation type="submission" date="2014-04" db="EMBL/GenBank/DDBJ databases">
        <authorList>
            <consortium name="International Citrus Genome Consortium"/>
            <person name="Gmitter F."/>
            <person name="Chen C."/>
            <person name="Farmerie W."/>
            <person name="Harkins T."/>
            <person name="Desany B."/>
            <person name="Mohiuddin M."/>
            <person name="Kodira C."/>
            <person name="Borodovsky M."/>
            <person name="Lomsadze A."/>
            <person name="Burns P."/>
            <person name="Jenkins J."/>
            <person name="Prochnik S."/>
            <person name="Shu S."/>
            <person name="Chapman J."/>
            <person name="Pitluck S."/>
            <person name="Schmutz J."/>
            <person name="Rokhsar D."/>
        </authorList>
    </citation>
    <scope>NUCLEOTIDE SEQUENCE</scope>
</reference>
<dbReference type="Proteomes" id="UP000027120">
    <property type="component" value="Unassembled WGS sequence"/>
</dbReference>
<dbReference type="InterPro" id="IPR050481">
    <property type="entry name" value="UDP-glycosyltransf_plant"/>
</dbReference>
<accession>A0A067ESJ2</accession>
<keyword evidence="2 4" id="KW-0328">Glycosyltransferase</keyword>
<keyword evidence="7" id="KW-1185">Reference proteome</keyword>
<dbReference type="InterPro" id="IPR002213">
    <property type="entry name" value="UDP_glucos_trans"/>
</dbReference>
<keyword evidence="3 4" id="KW-0808">Transferase</keyword>
<dbReference type="PANTHER" id="PTHR48048:SF41">
    <property type="entry name" value="GLYCOSYLTRANSFERASE"/>
    <property type="match status" value="1"/>
</dbReference>
<dbReference type="PANTHER" id="PTHR48048">
    <property type="entry name" value="GLYCOSYLTRANSFERASE"/>
    <property type="match status" value="1"/>
</dbReference>
<dbReference type="EMBL" id="KK784969">
    <property type="protein sequence ID" value="KDO56855.1"/>
    <property type="molecule type" value="Genomic_DNA"/>
</dbReference>
<dbReference type="FunFam" id="3.40.50.2000:FF:000095">
    <property type="entry name" value="Glycosyltransferase"/>
    <property type="match status" value="1"/>
</dbReference>
<dbReference type="GO" id="GO:0016757">
    <property type="term" value="F:glycosyltransferase activity"/>
    <property type="evidence" value="ECO:0000318"/>
    <property type="project" value="GO_Central"/>
</dbReference>
<sequence>MKDTIVLYTSPGRGHLNSMVELGKLILTYHPCFSIDIIIPTAPFVTSAGTDDYIASVSATAPSVTFHQLPPPVSRIPDTLRSPADFPALVYELGELNNPNLHETLITISKRSNLKAFVIDFLCNPAFQVSSSTLSIPTYYYFTTAGSVLAANLYLPTLHKNTTKSFRELGSALLNFPGFPPFPARDMALPMHDREGKVYKGLVDTGIQMAKSAGIIVNTFELLQERAIKAMLEGQCIPGETLPPLYCIGPVVGRGNGENRGRDRHECLSWLDSKPSRSVLFLCFGSLGSFSSKQLKEMAIGLERSGVKFLWVVRAPAPDSVENRSSLESLLPEGFLDRTKDRGLVVESWAPQVEVLNHESVGGFVTHCGWNSVLEGVCAGVPMLAWPLYAEQKMIKAVVVEEMKVGLAVTRSEEGDGLVSSAELEQRVSELMDSEKGRAVKERAVAMKEAAAAAMRDGGSSRVALDNLVESFKRGRMAPLGQSKQ</sequence>
<dbReference type="PROSITE" id="PS00375">
    <property type="entry name" value="UDPGT"/>
    <property type="match status" value="1"/>
</dbReference>
<organism evidence="6 7">
    <name type="scientific">Citrus sinensis</name>
    <name type="common">Sweet orange</name>
    <name type="synonym">Citrus aurantium var. sinensis</name>
    <dbReference type="NCBI Taxonomy" id="2711"/>
    <lineage>
        <taxon>Eukaryota</taxon>
        <taxon>Viridiplantae</taxon>
        <taxon>Streptophyta</taxon>
        <taxon>Embryophyta</taxon>
        <taxon>Tracheophyta</taxon>
        <taxon>Spermatophyta</taxon>
        <taxon>Magnoliopsida</taxon>
        <taxon>eudicotyledons</taxon>
        <taxon>Gunneridae</taxon>
        <taxon>Pentapetalae</taxon>
        <taxon>rosids</taxon>
        <taxon>malvids</taxon>
        <taxon>Sapindales</taxon>
        <taxon>Rutaceae</taxon>
        <taxon>Aurantioideae</taxon>
        <taxon>Citrus</taxon>
    </lineage>
</organism>
<evidence type="ECO:0000256" key="4">
    <source>
        <dbReference type="RuleBase" id="RU003718"/>
    </source>
</evidence>
<dbReference type="EC" id="2.4.1.-" evidence="5"/>
<dbReference type="FunFam" id="3.40.50.2000:FF:000020">
    <property type="entry name" value="Glycosyltransferase"/>
    <property type="match status" value="1"/>
</dbReference>
<evidence type="ECO:0000256" key="5">
    <source>
        <dbReference type="RuleBase" id="RU362057"/>
    </source>
</evidence>